<keyword evidence="1" id="KW-0732">Signal</keyword>
<dbReference type="RefSeq" id="WP_080324347.1">
    <property type="nucleotide sequence ID" value="NZ_JYMX02000069.1"/>
</dbReference>
<reference evidence="2 3" key="2">
    <citation type="journal article" date="2017" name="Front. Microbiol.">
        <title>Genomics Reveals a Unique Clone of Burkholderia cenocepacia Harboring an Actively Excising Novel Genomic Island.</title>
        <authorList>
            <person name="Patil P.P."/>
            <person name="Mali S."/>
            <person name="Midha S."/>
            <person name="Gautam V."/>
            <person name="Dash L."/>
            <person name="Kumar S."/>
            <person name="Shastri J."/>
            <person name="Singhal L."/>
            <person name="Patil P.B."/>
        </authorList>
    </citation>
    <scope>NUCLEOTIDE SEQUENCE [LARGE SCALE GENOMIC DNA]</scope>
    <source>
        <strain evidence="2 3">BC-19</strain>
    </source>
</reference>
<dbReference type="EMBL" id="JYMX02000069">
    <property type="protein sequence ID" value="MCW3717383.1"/>
    <property type="molecule type" value="Genomic_DNA"/>
</dbReference>
<dbReference type="AlphaFoldDB" id="A0ABD4UT48"/>
<evidence type="ECO:0000313" key="3">
    <source>
        <dbReference type="Proteomes" id="UP000191686"/>
    </source>
</evidence>
<sequence length="298" mass="32355">MRSSYTSAFLGAASAAALCATVHATENGGVSYPLGVNTIGAGVMPGPGQTWLQNYSAFYDADTFTDSRGHSSVPGFKAEVFVNATRIFHNWNTKIGPFDLLSGVVVPLYSSRTGSALGHERNSGIGDIELQPIYLGYTSPDKTLFSFGGLEVYVPSRADVSSNYYTIATTLYTTWLPTPRLELSGVVGVEFHTRNNDTKYRSGTMFIADYGVNYKPFEKQPGFAVGLGGYLVSQISDDKQNGETVAGGFRQKGFAIGPQISFAGSFGAVGLKWQREFKTENRPEGDKIWLQWMIPLNL</sequence>
<name>A0ABD4UT48_9BURK</name>
<dbReference type="Proteomes" id="UP000191686">
    <property type="component" value="Unassembled WGS sequence"/>
</dbReference>
<proteinExistence type="predicted"/>
<feature type="chain" id="PRO_5044848055" evidence="1">
    <location>
        <begin position="25"/>
        <end position="298"/>
    </location>
</feature>
<organism evidence="2 3">
    <name type="scientific">Burkholderia cenocepacia</name>
    <dbReference type="NCBI Taxonomy" id="95486"/>
    <lineage>
        <taxon>Bacteria</taxon>
        <taxon>Pseudomonadati</taxon>
        <taxon>Pseudomonadota</taxon>
        <taxon>Betaproteobacteria</taxon>
        <taxon>Burkholderiales</taxon>
        <taxon>Burkholderiaceae</taxon>
        <taxon>Burkholderia</taxon>
        <taxon>Burkholderia cepacia complex</taxon>
    </lineage>
</organism>
<gene>
    <name evidence="2" type="ORF">UE95_039520</name>
</gene>
<reference evidence="2 3" key="1">
    <citation type="journal article" date="2017" name="Front. Microbiol.">
        <title>Genomics reveals a unique clone of Burkholderia cenocepacia harbouring an actively excising novel genomic island.</title>
        <authorList>
            <person name="Patil P."/>
            <person name="Mali S."/>
            <person name="Midha S."/>
            <person name="Gautam V."/>
            <person name="Dash L."/>
            <person name="Kumar S."/>
            <person name="Shastri J."/>
            <person name="Singhal L."/>
            <person name="Patil P.B."/>
        </authorList>
    </citation>
    <scope>NUCLEOTIDE SEQUENCE [LARGE SCALE GENOMIC DNA]</scope>
    <source>
        <strain evidence="2 3">BC-19</strain>
    </source>
</reference>
<dbReference type="Pfam" id="PF13557">
    <property type="entry name" value="Phenol_MetA_deg"/>
    <property type="match status" value="1"/>
</dbReference>
<comment type="caution">
    <text evidence="2">The sequence shown here is derived from an EMBL/GenBank/DDBJ whole genome shotgun (WGS) entry which is preliminary data.</text>
</comment>
<evidence type="ECO:0000256" key="1">
    <source>
        <dbReference type="SAM" id="SignalP"/>
    </source>
</evidence>
<feature type="signal peptide" evidence="1">
    <location>
        <begin position="1"/>
        <end position="24"/>
    </location>
</feature>
<dbReference type="InterPro" id="IPR025737">
    <property type="entry name" value="FApF"/>
</dbReference>
<evidence type="ECO:0000313" key="2">
    <source>
        <dbReference type="EMBL" id="MCW3717383.1"/>
    </source>
</evidence>
<accession>A0ABD4UT48</accession>
<protein>
    <submittedName>
        <fullName evidence="2">Transporter</fullName>
    </submittedName>
</protein>